<dbReference type="InterPro" id="IPR014894">
    <property type="entry name" value="DcrB/EagT6"/>
</dbReference>
<sequence length="158" mass="17377">MTSVANDDSSSTFLFNEGSLPADVPGTWEDQTLNVLRIRGDEEKAASLVISRDILPVGVSIPDYLESELTRLKDNLPDFELKARLPVDWADGSGEALLTRWTSEEGSMDQITTCRSAGDRRILIFTATHATPMPSGTYRTLMSIISGFRPRSPARTTN</sequence>
<reference evidence="1 2" key="1">
    <citation type="submission" date="2016-03" db="EMBL/GenBank/DDBJ databases">
        <title>Acetic acid bacteria sequencing.</title>
        <authorList>
            <person name="Brandt J."/>
            <person name="Jakob F."/>
            <person name="Vogel R.F."/>
        </authorList>
    </citation>
    <scope>NUCLEOTIDE SEQUENCE [LARGE SCALE GENOMIC DNA]</scope>
    <source>
        <strain evidence="1 2">TMW2.1153</strain>
    </source>
</reference>
<dbReference type="RefSeq" id="WP_077811674.1">
    <property type="nucleotide sequence ID" value="NZ_CP014692.1"/>
</dbReference>
<gene>
    <name evidence="1" type="ORF">A0U92_01405</name>
</gene>
<dbReference type="EMBL" id="CP014692">
    <property type="protein sequence ID" value="AQS83645.1"/>
    <property type="molecule type" value="Genomic_DNA"/>
</dbReference>
<organism evidence="1 2">
    <name type="scientific">Acetobacter aceti</name>
    <dbReference type="NCBI Taxonomy" id="435"/>
    <lineage>
        <taxon>Bacteria</taxon>
        <taxon>Pseudomonadati</taxon>
        <taxon>Pseudomonadota</taxon>
        <taxon>Alphaproteobacteria</taxon>
        <taxon>Acetobacterales</taxon>
        <taxon>Acetobacteraceae</taxon>
        <taxon>Acetobacter</taxon>
        <taxon>Acetobacter subgen. Acetobacter</taxon>
    </lineage>
</organism>
<dbReference type="InterPro" id="IPR016123">
    <property type="entry name" value="Mog1/PsbP_a/b/a-sand"/>
</dbReference>
<dbReference type="OrthoDB" id="8775251at2"/>
<proteinExistence type="predicted"/>
<evidence type="ECO:0000313" key="1">
    <source>
        <dbReference type="EMBL" id="AQS83645.1"/>
    </source>
</evidence>
<dbReference type="Proteomes" id="UP000188937">
    <property type="component" value="Chromosome"/>
</dbReference>
<dbReference type="AlphaFoldDB" id="A0A1U9KCU8"/>
<name>A0A1U9KCU8_ACEAC</name>
<keyword evidence="2" id="KW-1185">Reference proteome</keyword>
<evidence type="ECO:0008006" key="3">
    <source>
        <dbReference type="Google" id="ProtNLM"/>
    </source>
</evidence>
<dbReference type="STRING" id="435.A0U92_01405"/>
<evidence type="ECO:0000313" key="2">
    <source>
        <dbReference type="Proteomes" id="UP000188937"/>
    </source>
</evidence>
<accession>A0A1U9KCU8</accession>
<dbReference type="KEGG" id="aace:A0U92_01405"/>
<protein>
    <recommendedName>
        <fullName evidence="3">DUF1795 domain-containing protein</fullName>
    </recommendedName>
</protein>
<dbReference type="SUPFAM" id="SSF55724">
    <property type="entry name" value="Mog1p/PsbP-like"/>
    <property type="match status" value="1"/>
</dbReference>
<dbReference type="Pfam" id="PF08786">
    <property type="entry name" value="DcrB"/>
    <property type="match status" value="1"/>
</dbReference>
<dbReference type="Gene3D" id="3.40.1000.10">
    <property type="entry name" value="Mog1/PsbP, alpha/beta/alpha sandwich"/>
    <property type="match status" value="1"/>
</dbReference>